<evidence type="ECO:0000256" key="1">
    <source>
        <dbReference type="ARBA" id="ARBA00004173"/>
    </source>
</evidence>
<evidence type="ECO:0000256" key="4">
    <source>
        <dbReference type="ARBA" id="ARBA00023128"/>
    </source>
</evidence>
<evidence type="ECO:0000313" key="8">
    <source>
        <dbReference type="EMBL" id="KAJ8951492.1"/>
    </source>
</evidence>
<protein>
    <recommendedName>
        <fullName evidence="5">LYR motif-containing protein 2</fullName>
    </recommendedName>
</protein>
<dbReference type="AlphaFoldDB" id="A0AAV8YLQ8"/>
<organism evidence="8 9">
    <name type="scientific">Aromia moschata</name>
    <dbReference type="NCBI Taxonomy" id="1265417"/>
    <lineage>
        <taxon>Eukaryota</taxon>
        <taxon>Metazoa</taxon>
        <taxon>Ecdysozoa</taxon>
        <taxon>Arthropoda</taxon>
        <taxon>Hexapoda</taxon>
        <taxon>Insecta</taxon>
        <taxon>Pterygota</taxon>
        <taxon>Neoptera</taxon>
        <taxon>Endopterygota</taxon>
        <taxon>Coleoptera</taxon>
        <taxon>Polyphaga</taxon>
        <taxon>Cucujiformia</taxon>
        <taxon>Chrysomeloidea</taxon>
        <taxon>Cerambycidae</taxon>
        <taxon>Cerambycinae</taxon>
        <taxon>Callichromatini</taxon>
        <taxon>Aromia</taxon>
    </lineage>
</organism>
<comment type="similarity">
    <text evidence="2">Belongs to the complex I LYR family.</text>
</comment>
<accession>A0AAV8YLQ8</accession>
<evidence type="ECO:0000256" key="2">
    <source>
        <dbReference type="ARBA" id="ARBA00009508"/>
    </source>
</evidence>
<evidence type="ECO:0000256" key="3">
    <source>
        <dbReference type="ARBA" id="ARBA00022946"/>
    </source>
</evidence>
<keyword evidence="4" id="KW-0496">Mitochondrion</keyword>
<dbReference type="EMBL" id="JAPWTK010000083">
    <property type="protein sequence ID" value="KAJ8951492.1"/>
    <property type="molecule type" value="Genomic_DNA"/>
</dbReference>
<reference evidence="8" key="1">
    <citation type="journal article" date="2023" name="Insect Mol. Biol.">
        <title>Genome sequencing provides insights into the evolution of gene families encoding plant cell wall-degrading enzymes in longhorned beetles.</title>
        <authorList>
            <person name="Shin N.R."/>
            <person name="Okamura Y."/>
            <person name="Kirsch R."/>
            <person name="Pauchet Y."/>
        </authorList>
    </citation>
    <scope>NUCLEOTIDE SEQUENCE</scope>
    <source>
        <strain evidence="8">AMC_N1</strain>
    </source>
</reference>
<dbReference type="PANTHER" id="PTHR13675">
    <property type="entry name" value="LYR MOTIF-CONTAINING PROTEIN 2"/>
    <property type="match status" value="1"/>
</dbReference>
<dbReference type="PANTHER" id="PTHR13675:SF0">
    <property type="entry name" value="LYR MOTIF-CONTAINING PROTEIN 2"/>
    <property type="match status" value="1"/>
</dbReference>
<evidence type="ECO:0000259" key="7">
    <source>
        <dbReference type="Pfam" id="PF05347"/>
    </source>
</evidence>
<keyword evidence="9" id="KW-1185">Reference proteome</keyword>
<name>A0AAV8YLQ8_9CUCU</name>
<evidence type="ECO:0000256" key="6">
    <source>
        <dbReference type="ARBA" id="ARBA00044735"/>
    </source>
</evidence>
<gene>
    <name evidence="8" type="ORF">NQ318_000188</name>
</gene>
<dbReference type="GO" id="GO:0005739">
    <property type="term" value="C:mitochondrion"/>
    <property type="evidence" value="ECO:0007669"/>
    <property type="project" value="UniProtKB-SubCell"/>
</dbReference>
<evidence type="ECO:0000256" key="5">
    <source>
        <dbReference type="ARBA" id="ARBA00026235"/>
    </source>
</evidence>
<proteinExistence type="inferred from homology"/>
<dbReference type="InterPro" id="IPR008011">
    <property type="entry name" value="Complex1_LYR_dom"/>
</dbReference>
<sequence length="85" mass="10233">MSKATKPVLSLKQFMLRQEVKNLYRNIFRTIRKVPDKQHQGELKDWARRDFRANLHHTDEITIKMYIKYGQRCLKELETSLSLAK</sequence>
<dbReference type="Proteomes" id="UP001162162">
    <property type="component" value="Unassembled WGS sequence"/>
</dbReference>
<dbReference type="Pfam" id="PF05347">
    <property type="entry name" value="Complex1_LYR"/>
    <property type="match status" value="1"/>
</dbReference>
<comment type="function">
    <text evidence="6">Involved in efficient integration of the N-module into mitochondrial respiratory chain complex I.</text>
</comment>
<dbReference type="InterPro" id="IPR045293">
    <property type="entry name" value="Complex1_LYR_LYRM2"/>
</dbReference>
<comment type="subcellular location">
    <subcellularLocation>
        <location evidence="1">Mitochondrion</location>
    </subcellularLocation>
</comment>
<comment type="caution">
    <text evidence="8">The sequence shown here is derived from an EMBL/GenBank/DDBJ whole genome shotgun (WGS) entry which is preliminary data.</text>
</comment>
<dbReference type="CDD" id="cd20262">
    <property type="entry name" value="Complex1_LYR_LYRM2"/>
    <property type="match status" value="1"/>
</dbReference>
<evidence type="ECO:0000313" key="9">
    <source>
        <dbReference type="Proteomes" id="UP001162162"/>
    </source>
</evidence>
<feature type="domain" description="Complex 1 LYR protein" evidence="7">
    <location>
        <begin position="18"/>
        <end position="75"/>
    </location>
</feature>
<keyword evidence="3" id="KW-0809">Transit peptide</keyword>